<dbReference type="InterPro" id="IPR008988">
    <property type="entry name" value="Transcriptional_repressor_C"/>
</dbReference>
<evidence type="ECO:0000256" key="1">
    <source>
        <dbReference type="ARBA" id="ARBA00023004"/>
    </source>
</evidence>
<dbReference type="InterPro" id="IPR007167">
    <property type="entry name" value="Fe-transptr_FeoA-like"/>
</dbReference>
<sequence length="68" mass="7523">MKRGEKGRVTKVNKYREELGSMGIFPGSHFKVLTEEPKSGPVKLLVGKGQSKILIKKEIAENVLAVKD</sequence>
<dbReference type="Gene3D" id="2.30.30.90">
    <property type="match status" value="1"/>
</dbReference>
<dbReference type="SUPFAM" id="SSF50037">
    <property type="entry name" value="C-terminal domain of transcriptional repressors"/>
    <property type="match status" value="1"/>
</dbReference>
<dbReference type="SMART" id="SM00899">
    <property type="entry name" value="FeoA"/>
    <property type="match status" value="1"/>
</dbReference>
<protein>
    <submittedName>
        <fullName evidence="3">Ferrous iron transport protein A</fullName>
    </submittedName>
</protein>
<evidence type="ECO:0000313" key="4">
    <source>
        <dbReference type="Proteomes" id="UP001060368"/>
    </source>
</evidence>
<dbReference type="RefSeq" id="WP_257742819.1">
    <property type="nucleotide sequence ID" value="NZ_CP096115.1"/>
</dbReference>
<dbReference type="GeneID" id="74306164"/>
<gene>
    <name evidence="3" type="ORF">L6E24_00680</name>
</gene>
<dbReference type="Proteomes" id="UP001060368">
    <property type="component" value="Chromosome"/>
</dbReference>
<organism evidence="3 4">
    <name type="scientific">Methanoplanus endosymbiosus</name>
    <dbReference type="NCBI Taxonomy" id="33865"/>
    <lineage>
        <taxon>Archaea</taxon>
        <taxon>Methanobacteriati</taxon>
        <taxon>Methanobacteriota</taxon>
        <taxon>Stenosarchaea group</taxon>
        <taxon>Methanomicrobia</taxon>
        <taxon>Methanomicrobiales</taxon>
        <taxon>Methanomicrobiaceae</taxon>
        <taxon>Methanoplanus</taxon>
    </lineage>
</organism>
<dbReference type="Pfam" id="PF04023">
    <property type="entry name" value="FeoA"/>
    <property type="match status" value="1"/>
</dbReference>
<proteinExistence type="predicted"/>
<keyword evidence="4" id="KW-1185">Reference proteome</keyword>
<dbReference type="GO" id="GO:0046914">
    <property type="term" value="F:transition metal ion binding"/>
    <property type="evidence" value="ECO:0007669"/>
    <property type="project" value="InterPro"/>
</dbReference>
<dbReference type="InterPro" id="IPR038157">
    <property type="entry name" value="FeoA_core_dom"/>
</dbReference>
<dbReference type="KEGG" id="mend:L6E24_00680"/>
<evidence type="ECO:0000259" key="2">
    <source>
        <dbReference type="SMART" id="SM00899"/>
    </source>
</evidence>
<reference evidence="3" key="1">
    <citation type="submission" date="2022-04" db="EMBL/GenBank/DDBJ databases">
        <title>Complete genome of Methanoplanus endosymbiosus DSM 3599.</title>
        <authorList>
            <person name="Chen S.-C."/>
            <person name="You Y.-T."/>
            <person name="Zhou Y.-Z."/>
            <person name="Lai M.-C."/>
        </authorList>
    </citation>
    <scope>NUCLEOTIDE SEQUENCE</scope>
    <source>
        <strain evidence="3">DSM 3599</strain>
    </source>
</reference>
<accession>A0A9E7PPV9</accession>
<evidence type="ECO:0000313" key="3">
    <source>
        <dbReference type="EMBL" id="UUX92676.1"/>
    </source>
</evidence>
<dbReference type="AlphaFoldDB" id="A0A9E7PPV9"/>
<name>A0A9E7PPV9_9EURY</name>
<feature type="domain" description="Ferrous iron transporter FeoA-like" evidence="2">
    <location>
        <begin position="1"/>
        <end position="67"/>
    </location>
</feature>
<keyword evidence="1" id="KW-0408">Iron</keyword>
<dbReference type="EMBL" id="CP096115">
    <property type="protein sequence ID" value="UUX92676.1"/>
    <property type="molecule type" value="Genomic_DNA"/>
</dbReference>